<dbReference type="InterPro" id="IPR000595">
    <property type="entry name" value="cNMP-bd_dom"/>
</dbReference>
<dbReference type="RefSeq" id="WP_277579004.1">
    <property type="nucleotide sequence ID" value="NZ_JANRMI010000004.1"/>
</dbReference>
<evidence type="ECO:0000259" key="1">
    <source>
        <dbReference type="PROSITE" id="PS50042"/>
    </source>
</evidence>
<reference evidence="2" key="1">
    <citation type="submission" date="2022-08" db="EMBL/GenBank/DDBJ databases">
        <title>Novel Bdellovibrio Species Isolated from Svalbard: Designation Bdellovibrio svalbardensis.</title>
        <authorList>
            <person name="Mitchell R.J."/>
            <person name="Choi S.Y."/>
        </authorList>
    </citation>
    <scope>NUCLEOTIDE SEQUENCE</scope>
    <source>
        <strain evidence="2">PAP01</strain>
    </source>
</reference>
<accession>A0ABT6DM08</accession>
<organism evidence="2 3">
    <name type="scientific">Bdellovibrio svalbardensis</name>
    <dbReference type="NCBI Taxonomy" id="2972972"/>
    <lineage>
        <taxon>Bacteria</taxon>
        <taxon>Pseudomonadati</taxon>
        <taxon>Bdellovibrionota</taxon>
        <taxon>Bdellovibrionia</taxon>
        <taxon>Bdellovibrionales</taxon>
        <taxon>Pseudobdellovibrionaceae</taxon>
        <taxon>Bdellovibrio</taxon>
    </lineage>
</organism>
<dbReference type="PROSITE" id="PS50042">
    <property type="entry name" value="CNMP_BINDING_3"/>
    <property type="match status" value="2"/>
</dbReference>
<name>A0ABT6DM08_9BACT</name>
<protein>
    <submittedName>
        <fullName evidence="2">Cyclic nucleotide-binding domain-containing protein</fullName>
    </submittedName>
</protein>
<comment type="caution">
    <text evidence="2">The sequence shown here is derived from an EMBL/GenBank/DDBJ whole genome shotgun (WGS) entry which is preliminary data.</text>
</comment>
<dbReference type="PANTHER" id="PTHR23011">
    <property type="entry name" value="CYCLIC NUCLEOTIDE-BINDING DOMAIN CONTAINING PROTEIN"/>
    <property type="match status" value="1"/>
</dbReference>
<evidence type="ECO:0000313" key="3">
    <source>
        <dbReference type="Proteomes" id="UP001152321"/>
    </source>
</evidence>
<sequence>MKIEKENLQFHPFQLTPQEQGGLVTLSGRKDSFRLTPLQYSYLDVLKNGLSIEGLVQFFLGQGWLVNFRELYALIQFLVTERVIRNPAVIDYFKKALSDDAPMIFSSLSAMTGIAATQVNPAELPFFRSLELNLAKYLLKGAERFQVPAQIRLTHAGQTDRDLYILLKGQAAIYKVIDQHRRQMVATLNEGSLFGERGFLLNQPRNADVITTAPSEVLRVRHLPEFDQLIKTDKAQSLQHRFWVMQALLSSDIFKELPTDTLDALVFAGRLVQAPANQVLFQEGQRGNTCYILIQGAAVVSKQGRAINVMNQGSCFGEISLLVSGGVRTASVITQRDSVLLEIQQNDFYKMLSQNLILAKEIETLAAARLQKDATRK</sequence>
<dbReference type="Proteomes" id="UP001152321">
    <property type="component" value="Unassembled WGS sequence"/>
</dbReference>
<dbReference type="EMBL" id="JANRMI010000004">
    <property type="protein sequence ID" value="MDG0817532.1"/>
    <property type="molecule type" value="Genomic_DNA"/>
</dbReference>
<keyword evidence="3" id="KW-1185">Reference proteome</keyword>
<feature type="domain" description="Cyclic nucleotide-binding" evidence="1">
    <location>
        <begin position="253"/>
        <end position="352"/>
    </location>
</feature>
<feature type="domain" description="Cyclic nucleotide-binding" evidence="1">
    <location>
        <begin position="126"/>
        <end position="220"/>
    </location>
</feature>
<dbReference type="PROSITE" id="PS00889">
    <property type="entry name" value="CNMP_BINDING_2"/>
    <property type="match status" value="1"/>
</dbReference>
<proteinExistence type="predicted"/>
<dbReference type="InterPro" id="IPR014710">
    <property type="entry name" value="RmlC-like_jellyroll"/>
</dbReference>
<dbReference type="PANTHER" id="PTHR23011:SF28">
    <property type="entry name" value="CYCLIC NUCLEOTIDE-BINDING DOMAIN CONTAINING PROTEIN"/>
    <property type="match status" value="1"/>
</dbReference>
<dbReference type="Pfam" id="PF00027">
    <property type="entry name" value="cNMP_binding"/>
    <property type="match status" value="2"/>
</dbReference>
<gene>
    <name evidence="2" type="ORF">NWE73_14215</name>
</gene>
<dbReference type="Gene3D" id="2.60.120.10">
    <property type="entry name" value="Jelly Rolls"/>
    <property type="match status" value="2"/>
</dbReference>
<dbReference type="SMART" id="SM00100">
    <property type="entry name" value="cNMP"/>
    <property type="match status" value="2"/>
</dbReference>
<evidence type="ECO:0000313" key="2">
    <source>
        <dbReference type="EMBL" id="MDG0817532.1"/>
    </source>
</evidence>
<dbReference type="CDD" id="cd00038">
    <property type="entry name" value="CAP_ED"/>
    <property type="match status" value="2"/>
</dbReference>
<dbReference type="InterPro" id="IPR018490">
    <property type="entry name" value="cNMP-bd_dom_sf"/>
</dbReference>
<dbReference type="InterPro" id="IPR018488">
    <property type="entry name" value="cNMP-bd_CS"/>
</dbReference>
<dbReference type="SUPFAM" id="SSF51206">
    <property type="entry name" value="cAMP-binding domain-like"/>
    <property type="match status" value="2"/>
</dbReference>